<dbReference type="NCBIfam" id="NF010480">
    <property type="entry name" value="PRK13905.1"/>
    <property type="match status" value="1"/>
</dbReference>
<dbReference type="InterPro" id="IPR006094">
    <property type="entry name" value="Oxid_FAD_bind_N"/>
</dbReference>
<evidence type="ECO:0000259" key="20">
    <source>
        <dbReference type="PROSITE" id="PS51387"/>
    </source>
</evidence>
<comment type="function">
    <text evidence="2 19">Cell wall formation.</text>
</comment>
<dbReference type="GO" id="GO:0009252">
    <property type="term" value="P:peptidoglycan biosynthetic process"/>
    <property type="evidence" value="ECO:0007669"/>
    <property type="project" value="UniProtKB-UniRule"/>
</dbReference>
<evidence type="ECO:0000256" key="10">
    <source>
        <dbReference type="ARBA" id="ARBA00022827"/>
    </source>
</evidence>
<dbReference type="InterPro" id="IPR036318">
    <property type="entry name" value="FAD-bd_PCMH-like_sf"/>
</dbReference>
<dbReference type="PANTHER" id="PTHR21071">
    <property type="entry name" value="UDP-N-ACETYLENOLPYRUVOYLGLUCOSAMINE REDUCTASE"/>
    <property type="match status" value="1"/>
</dbReference>
<evidence type="ECO:0000256" key="16">
    <source>
        <dbReference type="ARBA" id="ARBA00023316"/>
    </source>
</evidence>
<dbReference type="EMBL" id="JACHGY010000001">
    <property type="protein sequence ID" value="MBB6430199.1"/>
    <property type="molecule type" value="Genomic_DNA"/>
</dbReference>
<dbReference type="GO" id="GO:0051301">
    <property type="term" value="P:cell division"/>
    <property type="evidence" value="ECO:0007669"/>
    <property type="project" value="UniProtKB-KW"/>
</dbReference>
<evidence type="ECO:0000256" key="13">
    <source>
        <dbReference type="ARBA" id="ARBA00022984"/>
    </source>
</evidence>
<dbReference type="Gene3D" id="3.30.43.10">
    <property type="entry name" value="Uridine Diphospho-n-acetylenolpyruvylglucosamine Reductase, domain 2"/>
    <property type="match status" value="1"/>
</dbReference>
<keyword evidence="13 19" id="KW-0573">Peptidoglycan synthesis</keyword>
<name>A0A7X0LKU1_9BACT</name>
<dbReference type="GO" id="GO:0071555">
    <property type="term" value="P:cell wall organization"/>
    <property type="evidence" value="ECO:0007669"/>
    <property type="project" value="UniProtKB-KW"/>
</dbReference>
<dbReference type="NCBIfam" id="TIGR00179">
    <property type="entry name" value="murB"/>
    <property type="match status" value="1"/>
</dbReference>
<keyword evidence="7 19" id="KW-0963">Cytoplasm</keyword>
<comment type="similarity">
    <text evidence="19">Belongs to the MurB family.</text>
</comment>
<dbReference type="GO" id="GO:0071949">
    <property type="term" value="F:FAD binding"/>
    <property type="evidence" value="ECO:0007669"/>
    <property type="project" value="InterPro"/>
</dbReference>
<dbReference type="PANTHER" id="PTHR21071:SF4">
    <property type="entry name" value="UDP-N-ACETYLENOLPYRUVOYLGLUCOSAMINE REDUCTASE"/>
    <property type="match status" value="1"/>
</dbReference>
<evidence type="ECO:0000256" key="4">
    <source>
        <dbReference type="ARBA" id="ARBA00004752"/>
    </source>
</evidence>
<dbReference type="InterPro" id="IPR036635">
    <property type="entry name" value="MurB_C_sf"/>
</dbReference>
<evidence type="ECO:0000256" key="19">
    <source>
        <dbReference type="HAMAP-Rule" id="MF_00037"/>
    </source>
</evidence>
<evidence type="ECO:0000256" key="9">
    <source>
        <dbReference type="ARBA" id="ARBA00022630"/>
    </source>
</evidence>
<dbReference type="SUPFAM" id="SSF56176">
    <property type="entry name" value="FAD-binding/transporter-associated domain-like"/>
    <property type="match status" value="1"/>
</dbReference>
<evidence type="ECO:0000256" key="3">
    <source>
        <dbReference type="ARBA" id="ARBA00004496"/>
    </source>
</evidence>
<accession>A0A7X0LKU1</accession>
<evidence type="ECO:0000256" key="17">
    <source>
        <dbReference type="ARBA" id="ARBA00031026"/>
    </source>
</evidence>
<keyword evidence="15 19" id="KW-0131">Cell cycle</keyword>
<evidence type="ECO:0000256" key="15">
    <source>
        <dbReference type="ARBA" id="ARBA00023306"/>
    </source>
</evidence>
<dbReference type="InterPro" id="IPR016167">
    <property type="entry name" value="FAD-bd_PCMH_sub1"/>
</dbReference>
<sequence>MPDSSFTVRPDFLADLNIKHTADAPLGALTWYRTGGHAAILASPSNVAQLSTLVSRCHEEHVPITVLGAGANLLVRDEGVDAVVVRLDDPNFKNITIDEKQGSIVAGAGVDLFKLVPASARAGLDGLVHIAGIPATVGGAVRMNAGGAFGDIGESVKRVQVMSDAGQVYYRDRDDLEFNYRSTNITAPFILEVEFELTPADSDELMKRYKEIYFYKKNSQPMGDKSAGCCFKNPPAEVGATAGQLIDRAGLKGYTVGGASVSELHANFVVAEPGKTTSSDLLAVIDHVQQTIAQRHGIDLEREVVVW</sequence>
<dbReference type="GO" id="GO:0008762">
    <property type="term" value="F:UDP-N-acetylmuramate dehydrogenase activity"/>
    <property type="evidence" value="ECO:0007669"/>
    <property type="project" value="UniProtKB-UniRule"/>
</dbReference>
<dbReference type="PROSITE" id="PS51387">
    <property type="entry name" value="FAD_PCMH"/>
    <property type="match status" value="1"/>
</dbReference>
<keyword evidence="22" id="KW-1185">Reference proteome</keyword>
<dbReference type="EC" id="1.3.1.98" evidence="5 19"/>
<feature type="active site" evidence="19">
    <location>
        <position position="181"/>
    </location>
</feature>
<keyword evidence="12 19" id="KW-0133">Cell shape</keyword>
<evidence type="ECO:0000256" key="18">
    <source>
        <dbReference type="ARBA" id="ARBA00048914"/>
    </source>
</evidence>
<dbReference type="HAMAP" id="MF_00037">
    <property type="entry name" value="MurB"/>
    <property type="match status" value="1"/>
</dbReference>
<comment type="subcellular location">
    <subcellularLocation>
        <location evidence="3 19">Cytoplasm</location>
    </subcellularLocation>
</comment>
<keyword evidence="14 19" id="KW-0560">Oxidoreductase</keyword>
<evidence type="ECO:0000256" key="6">
    <source>
        <dbReference type="ARBA" id="ARBA00015188"/>
    </source>
</evidence>
<dbReference type="InterPro" id="IPR003170">
    <property type="entry name" value="MurB"/>
</dbReference>
<comment type="pathway">
    <text evidence="4 19">Cell wall biogenesis; peptidoglycan biosynthesis.</text>
</comment>
<keyword evidence="8 19" id="KW-0132">Cell division</keyword>
<feature type="active site" evidence="19">
    <location>
        <position position="303"/>
    </location>
</feature>
<feature type="active site" description="Proton donor" evidence="19">
    <location>
        <position position="229"/>
    </location>
</feature>
<dbReference type="SUPFAM" id="SSF56194">
    <property type="entry name" value="Uridine diphospho-N-Acetylenolpyruvylglucosamine reductase, MurB, C-terminal domain"/>
    <property type="match status" value="1"/>
</dbReference>
<evidence type="ECO:0000256" key="7">
    <source>
        <dbReference type="ARBA" id="ARBA00022490"/>
    </source>
</evidence>
<dbReference type="UniPathway" id="UPA00219"/>
<dbReference type="Gene3D" id="3.30.465.10">
    <property type="match status" value="1"/>
</dbReference>
<reference evidence="21 22" key="1">
    <citation type="submission" date="2020-08" db="EMBL/GenBank/DDBJ databases">
        <title>Genomic Encyclopedia of Type Strains, Phase IV (KMG-IV): sequencing the most valuable type-strain genomes for metagenomic binning, comparative biology and taxonomic classification.</title>
        <authorList>
            <person name="Goeker M."/>
        </authorList>
    </citation>
    <scope>NUCLEOTIDE SEQUENCE [LARGE SCALE GENOMIC DNA]</scope>
    <source>
        <strain evidence="21 22">DSM 103725</strain>
    </source>
</reference>
<feature type="domain" description="FAD-binding PCMH-type" evidence="20">
    <location>
        <begin position="33"/>
        <end position="200"/>
    </location>
</feature>
<dbReference type="InterPro" id="IPR016169">
    <property type="entry name" value="FAD-bd_PCMH_sub2"/>
</dbReference>
<gene>
    <name evidence="19" type="primary">murB</name>
    <name evidence="21" type="ORF">HNQ40_002005</name>
</gene>
<evidence type="ECO:0000256" key="1">
    <source>
        <dbReference type="ARBA" id="ARBA00001974"/>
    </source>
</evidence>
<dbReference type="AlphaFoldDB" id="A0A7X0LKU1"/>
<dbReference type="GO" id="GO:0008360">
    <property type="term" value="P:regulation of cell shape"/>
    <property type="evidence" value="ECO:0007669"/>
    <property type="project" value="UniProtKB-KW"/>
</dbReference>
<keyword evidence="10 19" id="KW-0274">FAD</keyword>
<evidence type="ECO:0000256" key="12">
    <source>
        <dbReference type="ARBA" id="ARBA00022960"/>
    </source>
</evidence>
<evidence type="ECO:0000256" key="5">
    <source>
        <dbReference type="ARBA" id="ARBA00012518"/>
    </source>
</evidence>
<evidence type="ECO:0000256" key="8">
    <source>
        <dbReference type="ARBA" id="ARBA00022618"/>
    </source>
</evidence>
<dbReference type="Pfam" id="PF01565">
    <property type="entry name" value="FAD_binding_4"/>
    <property type="match status" value="1"/>
</dbReference>
<keyword evidence="11 19" id="KW-0521">NADP</keyword>
<evidence type="ECO:0000256" key="2">
    <source>
        <dbReference type="ARBA" id="ARBA00003921"/>
    </source>
</evidence>
<dbReference type="GO" id="GO:0005829">
    <property type="term" value="C:cytosol"/>
    <property type="evidence" value="ECO:0007669"/>
    <property type="project" value="TreeGrafter"/>
</dbReference>
<evidence type="ECO:0000313" key="22">
    <source>
        <dbReference type="Proteomes" id="UP000541810"/>
    </source>
</evidence>
<dbReference type="RefSeq" id="WP_184677732.1">
    <property type="nucleotide sequence ID" value="NZ_JACHGY010000001.1"/>
</dbReference>
<protein>
    <recommendedName>
        <fullName evidence="6 19">UDP-N-acetylenolpyruvoylglucosamine reductase</fullName>
        <ecNumber evidence="5 19">1.3.1.98</ecNumber>
    </recommendedName>
    <alternativeName>
        <fullName evidence="17 19">UDP-N-acetylmuramate dehydrogenase</fullName>
    </alternativeName>
</protein>
<proteinExistence type="inferred from homology"/>
<keyword evidence="9 19" id="KW-0285">Flavoprotein</keyword>
<dbReference type="Gene3D" id="3.90.78.10">
    <property type="entry name" value="UDP-N-acetylenolpyruvoylglucosamine reductase, C-terminal domain"/>
    <property type="match status" value="1"/>
</dbReference>
<dbReference type="InterPro" id="IPR011601">
    <property type="entry name" value="MurB_C"/>
</dbReference>
<dbReference type="InterPro" id="IPR016166">
    <property type="entry name" value="FAD-bd_PCMH"/>
</dbReference>
<dbReference type="Pfam" id="PF02873">
    <property type="entry name" value="MurB_C"/>
    <property type="match status" value="1"/>
</dbReference>
<evidence type="ECO:0000256" key="11">
    <source>
        <dbReference type="ARBA" id="ARBA00022857"/>
    </source>
</evidence>
<keyword evidence="16 19" id="KW-0961">Cell wall biogenesis/degradation</keyword>
<comment type="catalytic activity">
    <reaction evidence="18 19">
        <text>UDP-N-acetyl-alpha-D-muramate + NADP(+) = UDP-N-acetyl-3-O-(1-carboxyvinyl)-alpha-D-glucosamine + NADPH + H(+)</text>
        <dbReference type="Rhea" id="RHEA:12248"/>
        <dbReference type="ChEBI" id="CHEBI:15378"/>
        <dbReference type="ChEBI" id="CHEBI:57783"/>
        <dbReference type="ChEBI" id="CHEBI:58349"/>
        <dbReference type="ChEBI" id="CHEBI:68483"/>
        <dbReference type="ChEBI" id="CHEBI:70757"/>
        <dbReference type="EC" id="1.3.1.98"/>
    </reaction>
</comment>
<organism evidence="21 22">
    <name type="scientific">Algisphaera agarilytica</name>
    <dbReference type="NCBI Taxonomy" id="1385975"/>
    <lineage>
        <taxon>Bacteria</taxon>
        <taxon>Pseudomonadati</taxon>
        <taxon>Planctomycetota</taxon>
        <taxon>Phycisphaerae</taxon>
        <taxon>Phycisphaerales</taxon>
        <taxon>Phycisphaeraceae</taxon>
        <taxon>Algisphaera</taxon>
    </lineage>
</organism>
<comment type="caution">
    <text evidence="21">The sequence shown here is derived from an EMBL/GenBank/DDBJ whole genome shotgun (WGS) entry which is preliminary data.</text>
</comment>
<evidence type="ECO:0000256" key="14">
    <source>
        <dbReference type="ARBA" id="ARBA00023002"/>
    </source>
</evidence>
<comment type="cofactor">
    <cofactor evidence="1 19">
        <name>FAD</name>
        <dbReference type="ChEBI" id="CHEBI:57692"/>
    </cofactor>
</comment>
<dbReference type="Proteomes" id="UP000541810">
    <property type="component" value="Unassembled WGS sequence"/>
</dbReference>
<evidence type="ECO:0000313" key="21">
    <source>
        <dbReference type="EMBL" id="MBB6430199.1"/>
    </source>
</evidence>